<reference evidence="6 7" key="1">
    <citation type="submission" date="2016-10" db="EMBL/GenBank/DDBJ databases">
        <title>Reductive evolution of mitochondrial metabolism and differential evolution of invasion-related proteins in Cryptosporidium.</title>
        <authorList>
            <person name="Liu S."/>
            <person name="Roellig D.M."/>
            <person name="Guo Y."/>
            <person name="Li N."/>
            <person name="Frace M.A."/>
            <person name="Tang K."/>
            <person name="Zhang L."/>
            <person name="Feng Y."/>
            <person name="Xiao L."/>
        </authorList>
    </citation>
    <scope>NUCLEOTIDE SEQUENCE [LARGE SCALE GENOMIC DNA]</scope>
    <source>
        <strain evidence="6">30847</strain>
    </source>
</reference>
<dbReference type="VEuPathDB" id="CryptoDB:cand_036270"/>
<dbReference type="GeneID" id="92367811"/>
<keyword evidence="7" id="KW-1185">Reference proteome</keyword>
<keyword evidence="1 4" id="KW-0479">Metal-binding</keyword>
<dbReference type="PANTHER" id="PTHR14493">
    <property type="entry name" value="UNKEMPT FAMILY MEMBER"/>
    <property type="match status" value="1"/>
</dbReference>
<evidence type="ECO:0000313" key="7">
    <source>
        <dbReference type="Proteomes" id="UP000186804"/>
    </source>
</evidence>
<evidence type="ECO:0000256" key="3">
    <source>
        <dbReference type="ARBA" id="ARBA00022833"/>
    </source>
</evidence>
<keyword evidence="3 4" id="KW-0862">Zinc</keyword>
<dbReference type="SMART" id="SM00356">
    <property type="entry name" value="ZnF_C3H1"/>
    <property type="match status" value="3"/>
</dbReference>
<dbReference type="EMBL" id="LRBS01000008">
    <property type="protein sequence ID" value="OII78095.1"/>
    <property type="molecule type" value="Genomic_DNA"/>
</dbReference>
<evidence type="ECO:0000256" key="1">
    <source>
        <dbReference type="ARBA" id="ARBA00022723"/>
    </source>
</evidence>
<feature type="zinc finger region" description="C3H1-type" evidence="4">
    <location>
        <begin position="13"/>
        <end position="41"/>
    </location>
</feature>
<organism evidence="6 7">
    <name type="scientific">Cryptosporidium andersoni</name>
    <dbReference type="NCBI Taxonomy" id="117008"/>
    <lineage>
        <taxon>Eukaryota</taxon>
        <taxon>Sar</taxon>
        <taxon>Alveolata</taxon>
        <taxon>Apicomplexa</taxon>
        <taxon>Conoidasida</taxon>
        <taxon>Coccidia</taxon>
        <taxon>Eucoccidiorida</taxon>
        <taxon>Eimeriorina</taxon>
        <taxon>Cryptosporidiidae</taxon>
        <taxon>Cryptosporidium</taxon>
    </lineage>
</organism>
<gene>
    <name evidence="6" type="ORF">cand_036270</name>
</gene>
<protein>
    <submittedName>
        <fullName evidence="6">Zinc CCCH type domain-containing protein</fullName>
    </submittedName>
</protein>
<evidence type="ECO:0000256" key="4">
    <source>
        <dbReference type="PROSITE-ProRule" id="PRU00723"/>
    </source>
</evidence>
<sequence length="402" mass="45843">MANSLLSEEELTRFRTKPCRRSRKEGCDFGPYRCQYSHNIFWPRRCPFYLSDPMALRYLPDLCPDVTIKNEETGAIESICNRGGYCPFAHSMEEIIYHPLCYKTELCDAFQKGECKTYYCHLIHGLAEKRPEKNYTLPYTRGIKVRIYPNVSLVDKPASSDNGRIVQVANDSNQVKSPLSEDQIATTKSKWSLTGIQEIAITNSGVNEGIQSNKSMSTASSPGLFCFNSWFGNPKETEQSSSMNMNWSGFSTGLYSQDLNDPYEELKNLNFKWQSMLESPESYINYVDLTNPKYWEEIFTQLSTIFDVVNRIKVTYCQDSLCELPSVSRDPETSGSSRNSDELFCIKDFPNNTSSNLSSLFEQIDMISLKSDIAARNGNSRYSSSILNDEDEVSRVQPQINF</sequence>
<feature type="domain" description="C3H1-type" evidence="5">
    <location>
        <begin position="13"/>
        <end position="41"/>
    </location>
</feature>
<accession>A0A1J4MVK3</accession>
<keyword evidence="2 4" id="KW-0863">Zinc-finger</keyword>
<dbReference type="AlphaFoldDB" id="A0A1J4MVK3"/>
<comment type="caution">
    <text evidence="6">The sequence shown here is derived from an EMBL/GenBank/DDBJ whole genome shotgun (WGS) entry which is preliminary data.</text>
</comment>
<dbReference type="OrthoDB" id="20534at2759"/>
<evidence type="ECO:0000313" key="6">
    <source>
        <dbReference type="EMBL" id="OII78095.1"/>
    </source>
</evidence>
<evidence type="ECO:0000256" key="2">
    <source>
        <dbReference type="ARBA" id="ARBA00022771"/>
    </source>
</evidence>
<dbReference type="PROSITE" id="PS50103">
    <property type="entry name" value="ZF_C3H1"/>
    <property type="match status" value="1"/>
</dbReference>
<dbReference type="Proteomes" id="UP000186804">
    <property type="component" value="Unassembled WGS sequence"/>
</dbReference>
<proteinExistence type="predicted"/>
<dbReference type="Gene3D" id="3.30.1370.210">
    <property type="match status" value="1"/>
</dbReference>
<dbReference type="InterPro" id="IPR045234">
    <property type="entry name" value="Unkempt-like"/>
</dbReference>
<dbReference type="InterPro" id="IPR000571">
    <property type="entry name" value="Znf_CCCH"/>
</dbReference>
<name>A0A1J4MVK3_9CRYT</name>
<evidence type="ECO:0000259" key="5">
    <source>
        <dbReference type="PROSITE" id="PS50103"/>
    </source>
</evidence>
<dbReference type="PANTHER" id="PTHR14493:SF50">
    <property type="entry name" value="RING FINGER PROTEIN UNKEMPT"/>
    <property type="match status" value="1"/>
</dbReference>
<dbReference type="GO" id="GO:0008270">
    <property type="term" value="F:zinc ion binding"/>
    <property type="evidence" value="ECO:0007669"/>
    <property type="project" value="UniProtKB-KW"/>
</dbReference>
<dbReference type="RefSeq" id="XP_067069941.1">
    <property type="nucleotide sequence ID" value="XM_067213853.1"/>
</dbReference>